<sequence>MTQLLLWLWLLLLLLLPIATAKVDNTPDDKTTTAKSSSLFTRYDRNAYDNAARNHFNSTADDEKLTYGNLDKDAIIKRRQRKRNNDNSSQQDDNDDSNNKCTTYLAPSSIPNSGLGMYTTIPYAKGDTFLLPEIGIMLQDKDAHYPQGSNKLLAQYPWGPGILTGGHREVTTGAVMVPGLGMLANSHLGLVNFRHSDTWRMQIDEDGTDSLSLEGLQSSTTLKDVGRGSSSYHSRVLFHADKNIQRGEELFVNYGDEWFTARESWIGVIPSAKNYEEADRLIAELFSENDGGHDVVDPQAYEVLLQDAAEKDKRLRAAFPDNVEDLPVAKDIGTARFSARSSIQSVEWIEENGVCIDNLVSGTSTIAQAGRGAFATRTINKGAVITTTPLITLEREQLQLWEEVDGTDVGVQNKIKKEDKVLEMVGHQLLLNYCYGHVNSSLILFPYSPTVNFINHGSKEKANAEIVWSSYPYHKGEWLNLSLEEMKELQKTGLMFDIVATKDISLGGEVLLYYGKDWEDSWNEHIEDWTTAENEQDGMMHKNVTDTLGVHLNQRSNSDSIILTVEEQKIQPYPPYLETVCRFKPPAEKCQDENNDYCTIRWSLSMNEMHDNPCDVISRPSIDGNDWYFVRMNITNSTSNETTRYHVEFLPRYAIRLINREYTKDQYSRGVFREVIGLPESLFPDHWIDLKEEDDNYIYQD</sequence>
<proteinExistence type="predicted"/>
<evidence type="ECO:0000313" key="5">
    <source>
        <dbReference type="Proteomes" id="UP001224775"/>
    </source>
</evidence>
<feature type="domain" description="SET" evidence="3">
    <location>
        <begin position="357"/>
        <end position="515"/>
    </location>
</feature>
<dbReference type="InterPro" id="IPR046341">
    <property type="entry name" value="SET_dom_sf"/>
</dbReference>
<feature type="region of interest" description="Disordered" evidence="1">
    <location>
        <begin position="76"/>
        <end position="105"/>
    </location>
</feature>
<evidence type="ECO:0000313" key="4">
    <source>
        <dbReference type="EMBL" id="KAK1739547.1"/>
    </source>
</evidence>
<dbReference type="InterPro" id="IPR001214">
    <property type="entry name" value="SET_dom"/>
</dbReference>
<gene>
    <name evidence="4" type="ORF">QTG54_010090</name>
</gene>
<accession>A0AAD8Y4Y0</accession>
<name>A0AAD8Y4Y0_9STRA</name>
<feature type="domain" description="SET" evidence="3">
    <location>
        <begin position="101"/>
        <end position="255"/>
    </location>
</feature>
<dbReference type="SUPFAM" id="SSF82199">
    <property type="entry name" value="SET domain"/>
    <property type="match status" value="2"/>
</dbReference>
<comment type="caution">
    <text evidence="4">The sequence shown here is derived from an EMBL/GenBank/DDBJ whole genome shotgun (WGS) entry which is preliminary data.</text>
</comment>
<keyword evidence="5" id="KW-1185">Reference proteome</keyword>
<dbReference type="EMBL" id="JATAAI010000018">
    <property type="protein sequence ID" value="KAK1739547.1"/>
    <property type="molecule type" value="Genomic_DNA"/>
</dbReference>
<evidence type="ECO:0000259" key="3">
    <source>
        <dbReference type="PROSITE" id="PS50280"/>
    </source>
</evidence>
<dbReference type="Pfam" id="PF00856">
    <property type="entry name" value="SET"/>
    <property type="match status" value="1"/>
</dbReference>
<dbReference type="Gene3D" id="2.170.270.10">
    <property type="entry name" value="SET domain"/>
    <property type="match status" value="2"/>
</dbReference>
<protein>
    <recommendedName>
        <fullName evidence="3">SET domain-containing protein</fullName>
    </recommendedName>
</protein>
<feature type="signal peptide" evidence="2">
    <location>
        <begin position="1"/>
        <end position="21"/>
    </location>
</feature>
<feature type="chain" id="PRO_5041962438" description="SET domain-containing protein" evidence="2">
    <location>
        <begin position="22"/>
        <end position="701"/>
    </location>
</feature>
<dbReference type="AlphaFoldDB" id="A0AAD8Y4Y0"/>
<dbReference type="PROSITE" id="PS50280">
    <property type="entry name" value="SET"/>
    <property type="match status" value="2"/>
</dbReference>
<organism evidence="4 5">
    <name type="scientific">Skeletonema marinoi</name>
    <dbReference type="NCBI Taxonomy" id="267567"/>
    <lineage>
        <taxon>Eukaryota</taxon>
        <taxon>Sar</taxon>
        <taxon>Stramenopiles</taxon>
        <taxon>Ochrophyta</taxon>
        <taxon>Bacillariophyta</taxon>
        <taxon>Coscinodiscophyceae</taxon>
        <taxon>Thalassiosirophycidae</taxon>
        <taxon>Thalassiosirales</taxon>
        <taxon>Skeletonemataceae</taxon>
        <taxon>Skeletonema</taxon>
        <taxon>Skeletonema marinoi-dohrnii complex</taxon>
    </lineage>
</organism>
<dbReference type="Proteomes" id="UP001224775">
    <property type="component" value="Unassembled WGS sequence"/>
</dbReference>
<keyword evidence="2" id="KW-0732">Signal</keyword>
<evidence type="ECO:0000256" key="1">
    <source>
        <dbReference type="SAM" id="MobiDB-lite"/>
    </source>
</evidence>
<reference evidence="4" key="1">
    <citation type="submission" date="2023-06" db="EMBL/GenBank/DDBJ databases">
        <title>Survivors Of The Sea: Transcriptome response of Skeletonema marinoi to long-term dormancy.</title>
        <authorList>
            <person name="Pinder M.I.M."/>
            <person name="Kourtchenko O."/>
            <person name="Robertson E.K."/>
            <person name="Larsson T."/>
            <person name="Maumus F."/>
            <person name="Osuna-Cruz C.M."/>
            <person name="Vancaester E."/>
            <person name="Stenow R."/>
            <person name="Vandepoele K."/>
            <person name="Ploug H."/>
            <person name="Bruchert V."/>
            <person name="Godhe A."/>
            <person name="Topel M."/>
        </authorList>
    </citation>
    <scope>NUCLEOTIDE SEQUENCE</scope>
    <source>
        <strain evidence="4">R05AC</strain>
    </source>
</reference>
<evidence type="ECO:0000256" key="2">
    <source>
        <dbReference type="SAM" id="SignalP"/>
    </source>
</evidence>